<feature type="compositionally biased region" description="Acidic residues" evidence="1">
    <location>
        <begin position="148"/>
        <end position="161"/>
    </location>
</feature>
<dbReference type="EMBL" id="JACEFO010001605">
    <property type="protein sequence ID" value="KAF8732046.1"/>
    <property type="molecule type" value="Genomic_DNA"/>
</dbReference>
<organism evidence="2 3">
    <name type="scientific">Digitaria exilis</name>
    <dbReference type="NCBI Taxonomy" id="1010633"/>
    <lineage>
        <taxon>Eukaryota</taxon>
        <taxon>Viridiplantae</taxon>
        <taxon>Streptophyta</taxon>
        <taxon>Embryophyta</taxon>
        <taxon>Tracheophyta</taxon>
        <taxon>Spermatophyta</taxon>
        <taxon>Magnoliopsida</taxon>
        <taxon>Liliopsida</taxon>
        <taxon>Poales</taxon>
        <taxon>Poaceae</taxon>
        <taxon>PACMAD clade</taxon>
        <taxon>Panicoideae</taxon>
        <taxon>Panicodae</taxon>
        <taxon>Paniceae</taxon>
        <taxon>Anthephorinae</taxon>
        <taxon>Digitaria</taxon>
    </lineage>
</organism>
<comment type="caution">
    <text evidence="2">The sequence shown here is derived from an EMBL/GenBank/DDBJ whole genome shotgun (WGS) entry which is preliminary data.</text>
</comment>
<evidence type="ECO:0000313" key="3">
    <source>
        <dbReference type="Proteomes" id="UP000636709"/>
    </source>
</evidence>
<feature type="compositionally biased region" description="Polar residues" evidence="1">
    <location>
        <begin position="36"/>
        <end position="54"/>
    </location>
</feature>
<proteinExistence type="predicted"/>
<keyword evidence="3" id="KW-1185">Reference proteome</keyword>
<name>A0A835F9E3_9POAL</name>
<evidence type="ECO:0000313" key="2">
    <source>
        <dbReference type="EMBL" id="KAF8732046.1"/>
    </source>
</evidence>
<evidence type="ECO:0000256" key="1">
    <source>
        <dbReference type="SAM" id="MobiDB-lite"/>
    </source>
</evidence>
<feature type="compositionally biased region" description="Pro residues" evidence="1">
    <location>
        <begin position="70"/>
        <end position="96"/>
    </location>
</feature>
<sequence>MLKPLPTTLRRCSDTPLTARVAPRAAQHMAALGSGAPQSCTLRLSGPGPTTSATRRYIPPPSRGLIGARPIPPPPPSILLGPPPTIPYPNPNPNPHSIPSSPATELAVPSIPRRGKKRPPSPAAPPSDDVEDLPMSTTSDDGWKFGDSDSEEDEEENQGAA</sequence>
<protein>
    <submittedName>
        <fullName evidence="2">Uncharacterized protein</fullName>
    </submittedName>
</protein>
<feature type="region of interest" description="Disordered" evidence="1">
    <location>
        <begin position="32"/>
        <end position="161"/>
    </location>
</feature>
<dbReference type="AlphaFoldDB" id="A0A835F9E3"/>
<accession>A0A835F9E3</accession>
<gene>
    <name evidence="2" type="ORF">HU200_016002</name>
</gene>
<reference evidence="2" key="1">
    <citation type="submission" date="2020-07" db="EMBL/GenBank/DDBJ databases">
        <title>Genome sequence and genetic diversity analysis of an under-domesticated orphan crop, white fonio (Digitaria exilis).</title>
        <authorList>
            <person name="Bennetzen J.L."/>
            <person name="Chen S."/>
            <person name="Ma X."/>
            <person name="Wang X."/>
            <person name="Yssel A.E.J."/>
            <person name="Chaluvadi S.R."/>
            <person name="Johnson M."/>
            <person name="Gangashetty P."/>
            <person name="Hamidou F."/>
            <person name="Sanogo M.D."/>
            <person name="Zwaenepoel A."/>
            <person name="Wallace J."/>
            <person name="Van De Peer Y."/>
            <person name="Van Deynze A."/>
        </authorList>
    </citation>
    <scope>NUCLEOTIDE SEQUENCE</scope>
    <source>
        <tissue evidence="2">Leaves</tissue>
    </source>
</reference>
<dbReference type="Proteomes" id="UP000636709">
    <property type="component" value="Unassembled WGS sequence"/>
</dbReference>